<dbReference type="InterPro" id="IPR009100">
    <property type="entry name" value="AcylCoA_DH/oxidase_NM_dom_sf"/>
</dbReference>
<feature type="domain" description="Acyl-CoA dehydrogenase C-terminal" evidence="4">
    <location>
        <begin position="237"/>
        <end position="363"/>
    </location>
</feature>
<keyword evidence="6" id="KW-1185">Reference proteome</keyword>
<dbReference type="Pfam" id="PF08028">
    <property type="entry name" value="Acyl-CoA_dh_2"/>
    <property type="match status" value="1"/>
</dbReference>
<dbReference type="InterPro" id="IPR037069">
    <property type="entry name" value="AcylCoA_DH/ox_N_sf"/>
</dbReference>
<dbReference type="InterPro" id="IPR013107">
    <property type="entry name" value="Acyl-CoA_DH_C"/>
</dbReference>
<accession>A0ABS1LHU1</accession>
<dbReference type="SUPFAM" id="SSF56645">
    <property type="entry name" value="Acyl-CoA dehydrogenase NM domain-like"/>
    <property type="match status" value="1"/>
</dbReference>
<dbReference type="Gene3D" id="1.10.540.10">
    <property type="entry name" value="Acyl-CoA dehydrogenase/oxidase, N-terminal domain"/>
    <property type="match status" value="1"/>
</dbReference>
<dbReference type="Proteomes" id="UP000675409">
    <property type="component" value="Unassembled WGS sequence"/>
</dbReference>
<sequence>MTDVATPQSPAVSQELREVIRAHTAWQEENRRTHPEVLEALHAGGHFGMRVPTRHGGSELSYGDALERVTALSRVDGATGWVVAVSAITSWMVSTLPDDVQDEVFAQGPVQTCGTLSPGGQVTEDGDDYLLDGRWQFISGAPSSAWQMVIAVAGTPQGPLPVLGAVPIGDLELVDDWDTSGLRGSGSFTTLARGVRVPRRNFVPLPAMLAEQYASEANAATPVFTTPLVPTAAALSVGVAVGLAEAGLAAFLDRLPGRKITYTAYDDQAEAPVTHLALGESAMLVDESRYQARRLAGMLDDGGSWDAGARVVARACLGRACELAHHGADLLNANSGGSSIYAGVPIQRIARDLHAMRMHALIHPATNRELHGRVLAGLAPHTQYL</sequence>
<evidence type="ECO:0000259" key="4">
    <source>
        <dbReference type="Pfam" id="PF08028"/>
    </source>
</evidence>
<organism evidence="5 6">
    <name type="scientific">Myceligenerans indicum</name>
    <dbReference type="NCBI Taxonomy" id="2593663"/>
    <lineage>
        <taxon>Bacteria</taxon>
        <taxon>Bacillati</taxon>
        <taxon>Actinomycetota</taxon>
        <taxon>Actinomycetes</taxon>
        <taxon>Micrococcales</taxon>
        <taxon>Promicromonosporaceae</taxon>
        <taxon>Myceligenerans</taxon>
    </lineage>
</organism>
<evidence type="ECO:0000256" key="1">
    <source>
        <dbReference type="ARBA" id="ARBA00023002"/>
    </source>
</evidence>
<evidence type="ECO:0000313" key="5">
    <source>
        <dbReference type="EMBL" id="MBL0885624.1"/>
    </source>
</evidence>
<dbReference type="SUPFAM" id="SSF47203">
    <property type="entry name" value="Acyl-CoA dehydrogenase C-terminal domain-like"/>
    <property type="match status" value="1"/>
</dbReference>
<comment type="similarity">
    <text evidence="2">Belongs to the HpaH/HsaA monooxygenase family.</text>
</comment>
<dbReference type="InterPro" id="IPR050741">
    <property type="entry name" value="Acyl-CoA_dehydrogenase"/>
</dbReference>
<gene>
    <name evidence="5" type="ORF">HGK34_04890</name>
</gene>
<dbReference type="EMBL" id="JABBYC010000004">
    <property type="protein sequence ID" value="MBL0885624.1"/>
    <property type="molecule type" value="Genomic_DNA"/>
</dbReference>
<evidence type="ECO:0000259" key="3">
    <source>
        <dbReference type="Pfam" id="PF02771"/>
    </source>
</evidence>
<reference evidence="5 6" key="1">
    <citation type="journal article" date="2021" name="Arch. Microbiol.">
        <title>Myceligenerans indicum sp. nov., an actinobacterium isolated from mangrove sediment of Sundarbans, India.</title>
        <authorList>
            <person name="Asha K."/>
            <person name="Bhadury P."/>
        </authorList>
    </citation>
    <scope>NUCLEOTIDE SEQUENCE [LARGE SCALE GENOMIC DNA]</scope>
    <source>
        <strain evidence="5 6">I2</strain>
    </source>
</reference>
<comment type="caution">
    <text evidence="5">The sequence shown here is derived from an EMBL/GenBank/DDBJ whole genome shotgun (WGS) entry which is preliminary data.</text>
</comment>
<dbReference type="PIRSF" id="PIRSF016578">
    <property type="entry name" value="HsaA"/>
    <property type="match status" value="1"/>
</dbReference>
<dbReference type="Gene3D" id="1.20.140.10">
    <property type="entry name" value="Butyryl-CoA Dehydrogenase, subunit A, domain 3"/>
    <property type="match status" value="1"/>
</dbReference>
<dbReference type="Gene3D" id="2.40.110.10">
    <property type="entry name" value="Butyryl-CoA Dehydrogenase, subunit A, domain 2"/>
    <property type="match status" value="1"/>
</dbReference>
<dbReference type="PANTHER" id="PTHR48083">
    <property type="entry name" value="MEDIUM-CHAIN SPECIFIC ACYL-COA DEHYDROGENASE, MITOCHONDRIAL-RELATED"/>
    <property type="match status" value="1"/>
</dbReference>
<evidence type="ECO:0000256" key="2">
    <source>
        <dbReference type="ARBA" id="ARBA00049661"/>
    </source>
</evidence>
<dbReference type="Pfam" id="PF02771">
    <property type="entry name" value="Acyl-CoA_dh_N"/>
    <property type="match status" value="1"/>
</dbReference>
<evidence type="ECO:0000313" key="6">
    <source>
        <dbReference type="Proteomes" id="UP000675409"/>
    </source>
</evidence>
<dbReference type="PANTHER" id="PTHR48083:SF19">
    <property type="entry name" value="FLAVIN-DEPENDENT MONOOXYGENASE, OXYGENASE SUBUNIT HSAA"/>
    <property type="match status" value="1"/>
</dbReference>
<dbReference type="InterPro" id="IPR046373">
    <property type="entry name" value="Acyl-CoA_Oxase/DH_mid-dom_sf"/>
</dbReference>
<protein>
    <submittedName>
        <fullName evidence="5">Acyl-CoA dehydrogenase</fullName>
    </submittedName>
</protein>
<name>A0ABS1LHU1_9MICO</name>
<dbReference type="InterPro" id="IPR036250">
    <property type="entry name" value="AcylCo_DH-like_C"/>
</dbReference>
<dbReference type="RefSeq" id="WP_201845453.1">
    <property type="nucleotide sequence ID" value="NZ_JABBYC010000004.1"/>
</dbReference>
<dbReference type="InterPro" id="IPR013786">
    <property type="entry name" value="AcylCoA_DH/ox_N"/>
</dbReference>
<proteinExistence type="inferred from homology"/>
<keyword evidence="1" id="KW-0560">Oxidoreductase</keyword>
<feature type="domain" description="Acyl-CoA dehydrogenase/oxidase N-terminal" evidence="3">
    <location>
        <begin position="17"/>
        <end position="99"/>
    </location>
</feature>